<name>A0A1E7F9I2_9STRA</name>
<dbReference type="InterPro" id="IPR051091">
    <property type="entry name" value="O-Glucosyltr/Glycosyltrsf_90"/>
</dbReference>
<dbReference type="PANTHER" id="PTHR12203:SF35">
    <property type="entry name" value="PROTEIN O-GLUCOSYLTRANSFERASE 1"/>
    <property type="match status" value="1"/>
</dbReference>
<dbReference type="InterPro" id="IPR006598">
    <property type="entry name" value="CAP10"/>
</dbReference>
<feature type="region of interest" description="Disordered" evidence="3">
    <location>
        <begin position="181"/>
        <end position="208"/>
    </location>
</feature>
<evidence type="ECO:0000259" key="4">
    <source>
        <dbReference type="SMART" id="SM00672"/>
    </source>
</evidence>
<feature type="compositionally biased region" description="Low complexity" evidence="3">
    <location>
        <begin position="130"/>
        <end position="140"/>
    </location>
</feature>
<keyword evidence="2" id="KW-0808">Transferase</keyword>
<protein>
    <recommendedName>
        <fullName evidence="4">Glycosyl transferase CAP10 domain-containing protein</fullName>
    </recommendedName>
</protein>
<evidence type="ECO:0000313" key="6">
    <source>
        <dbReference type="Proteomes" id="UP000095751"/>
    </source>
</evidence>
<keyword evidence="6" id="KW-1185">Reference proteome</keyword>
<dbReference type="SMART" id="SM00672">
    <property type="entry name" value="CAP10"/>
    <property type="match status" value="1"/>
</dbReference>
<dbReference type="InParanoid" id="A0A1E7F9I2"/>
<dbReference type="Proteomes" id="UP000095751">
    <property type="component" value="Unassembled WGS sequence"/>
</dbReference>
<dbReference type="PANTHER" id="PTHR12203">
    <property type="entry name" value="KDEL LYS-ASP-GLU-LEU CONTAINING - RELATED"/>
    <property type="match status" value="1"/>
</dbReference>
<dbReference type="KEGG" id="fcy:FRACYDRAFT_241390"/>
<evidence type="ECO:0000256" key="2">
    <source>
        <dbReference type="ARBA" id="ARBA00022679"/>
    </source>
</evidence>
<gene>
    <name evidence="5" type="ORF">FRACYDRAFT_241390</name>
</gene>
<feature type="domain" description="Glycosyl transferase CAP10" evidence="4">
    <location>
        <begin position="196"/>
        <end position="416"/>
    </location>
</feature>
<dbReference type="EMBL" id="KV784360">
    <property type="protein sequence ID" value="OEU14832.1"/>
    <property type="molecule type" value="Genomic_DNA"/>
</dbReference>
<accession>A0A1E7F9I2</accession>
<organism evidence="5 6">
    <name type="scientific">Fragilariopsis cylindrus CCMP1102</name>
    <dbReference type="NCBI Taxonomy" id="635003"/>
    <lineage>
        <taxon>Eukaryota</taxon>
        <taxon>Sar</taxon>
        <taxon>Stramenopiles</taxon>
        <taxon>Ochrophyta</taxon>
        <taxon>Bacillariophyta</taxon>
        <taxon>Bacillariophyceae</taxon>
        <taxon>Bacillariophycidae</taxon>
        <taxon>Bacillariales</taxon>
        <taxon>Bacillariaceae</taxon>
        <taxon>Fragilariopsis</taxon>
    </lineage>
</organism>
<evidence type="ECO:0000256" key="3">
    <source>
        <dbReference type="SAM" id="MobiDB-lite"/>
    </source>
</evidence>
<feature type="region of interest" description="Disordered" evidence="3">
    <location>
        <begin position="116"/>
        <end position="145"/>
    </location>
</feature>
<dbReference type="GO" id="GO:0016740">
    <property type="term" value="F:transferase activity"/>
    <property type="evidence" value="ECO:0007669"/>
    <property type="project" value="UniProtKB-KW"/>
</dbReference>
<dbReference type="Pfam" id="PF05686">
    <property type="entry name" value="Glyco_transf_90"/>
    <property type="match status" value="1"/>
</dbReference>
<reference evidence="5 6" key="1">
    <citation type="submission" date="2016-09" db="EMBL/GenBank/DDBJ databases">
        <title>Extensive genetic diversity and differential bi-allelic expression allows diatom success in the polar Southern Ocean.</title>
        <authorList>
            <consortium name="DOE Joint Genome Institute"/>
            <person name="Mock T."/>
            <person name="Otillar R.P."/>
            <person name="Strauss J."/>
            <person name="Dupont C."/>
            <person name="Frickenhaus S."/>
            <person name="Maumus F."/>
            <person name="Mcmullan M."/>
            <person name="Sanges R."/>
            <person name="Schmutz J."/>
            <person name="Toseland A."/>
            <person name="Valas R."/>
            <person name="Veluchamy A."/>
            <person name="Ward B.J."/>
            <person name="Allen A."/>
            <person name="Barry K."/>
            <person name="Falciatore A."/>
            <person name="Ferrante M."/>
            <person name="Fortunato A.E."/>
            <person name="Gloeckner G."/>
            <person name="Gruber A."/>
            <person name="Hipkin R."/>
            <person name="Janech M."/>
            <person name="Kroth P."/>
            <person name="Leese F."/>
            <person name="Lindquist E."/>
            <person name="Lyon B.R."/>
            <person name="Martin J."/>
            <person name="Mayer C."/>
            <person name="Parker M."/>
            <person name="Quesneville H."/>
            <person name="Raymond J."/>
            <person name="Uhlig C."/>
            <person name="Valentin K.U."/>
            <person name="Worden A.Z."/>
            <person name="Armbrust E.V."/>
            <person name="Bowler C."/>
            <person name="Green B."/>
            <person name="Moulton V."/>
            <person name="Van Oosterhout C."/>
            <person name="Grigoriev I."/>
        </authorList>
    </citation>
    <scope>NUCLEOTIDE SEQUENCE [LARGE SCALE GENOMIC DNA]</scope>
    <source>
        <strain evidence="5 6">CCMP1102</strain>
    </source>
</reference>
<comment type="similarity">
    <text evidence="1">Belongs to the glycosyltransferase 90 family.</text>
</comment>
<evidence type="ECO:0000256" key="1">
    <source>
        <dbReference type="ARBA" id="ARBA00010118"/>
    </source>
</evidence>
<sequence length="447" mass="53031">MRGIAPPIELFDFPTPTERIQFYMGDWYYPIHDNTTNNNYNNYSSNNDTLLSVCSTIKYWRPSFPINGHPYIFDEINLHQMIYVDSWKRFRLPWRPQRSYPGDAYLYHFQSLTNKYEQQEQEEEEEKNSNDNTNNINNNNKNKKKKQMVLQFGDGKDSAKFLSTPFPIMVKTRLSQRVYEERYGSSSSSSSSSKNLTTTGNNNRSNSPPILGMYLIHRHYSDHFYEADEIWDTTPWNTKKSILIWRGSSSGQRRTVIEQYIDYSNNDNAAILPHHHHHRQQQQQQHYSIPIDIAFSEILKVHQNKFQHHPDAYYVRDAFSVSQLLQYKYLLVLEGWGLASNLKWMLYSNSLVFMAIPTKVSWAIEEKLVPWVHYIPLYENYTNLSEQLAWAQTHDKECYQMVLYSRHYIERLVTSKQAQQETLEILQGIDQIYQDRYGPILQQCPHL</sequence>
<proteinExistence type="inferred from homology"/>
<dbReference type="AlphaFoldDB" id="A0A1E7F9I2"/>
<evidence type="ECO:0000313" key="5">
    <source>
        <dbReference type="EMBL" id="OEU14832.1"/>
    </source>
</evidence>
<dbReference type="OrthoDB" id="206240at2759"/>
<feature type="compositionally biased region" description="Polar residues" evidence="3">
    <location>
        <begin position="194"/>
        <end position="208"/>
    </location>
</feature>